<dbReference type="RefSeq" id="XP_013901840.1">
    <property type="nucleotide sequence ID" value="XM_014046386.1"/>
</dbReference>
<keyword evidence="3" id="KW-1185">Reference proteome</keyword>
<dbReference type="GeneID" id="25738020"/>
<gene>
    <name evidence="2" type="ORF">MNEG_5143</name>
</gene>
<accession>A0A0D2NBF8</accession>
<feature type="compositionally biased region" description="Low complexity" evidence="1">
    <location>
        <begin position="18"/>
        <end position="27"/>
    </location>
</feature>
<feature type="compositionally biased region" description="Acidic residues" evidence="1">
    <location>
        <begin position="178"/>
        <end position="196"/>
    </location>
</feature>
<evidence type="ECO:0000313" key="2">
    <source>
        <dbReference type="EMBL" id="KIZ02821.1"/>
    </source>
</evidence>
<dbReference type="OrthoDB" id="551246at2759"/>
<protein>
    <submittedName>
        <fullName evidence="2">Uncharacterized protein</fullName>
    </submittedName>
</protein>
<organism evidence="2 3">
    <name type="scientific">Monoraphidium neglectum</name>
    <dbReference type="NCBI Taxonomy" id="145388"/>
    <lineage>
        <taxon>Eukaryota</taxon>
        <taxon>Viridiplantae</taxon>
        <taxon>Chlorophyta</taxon>
        <taxon>core chlorophytes</taxon>
        <taxon>Chlorophyceae</taxon>
        <taxon>CS clade</taxon>
        <taxon>Sphaeropleales</taxon>
        <taxon>Selenastraceae</taxon>
        <taxon>Monoraphidium</taxon>
    </lineage>
</organism>
<evidence type="ECO:0000256" key="1">
    <source>
        <dbReference type="SAM" id="MobiDB-lite"/>
    </source>
</evidence>
<feature type="compositionally biased region" description="Basic residues" evidence="1">
    <location>
        <begin position="28"/>
        <end position="37"/>
    </location>
</feature>
<feature type="region of interest" description="Disordered" evidence="1">
    <location>
        <begin position="170"/>
        <end position="225"/>
    </location>
</feature>
<feature type="compositionally biased region" description="Basic residues" evidence="1">
    <location>
        <begin position="55"/>
        <end position="68"/>
    </location>
</feature>
<proteinExistence type="predicted"/>
<feature type="region of interest" description="Disordered" evidence="1">
    <location>
        <begin position="17"/>
        <end position="82"/>
    </location>
</feature>
<dbReference type="EMBL" id="KK100971">
    <property type="protein sequence ID" value="KIZ02821.1"/>
    <property type="molecule type" value="Genomic_DNA"/>
</dbReference>
<dbReference type="Proteomes" id="UP000054498">
    <property type="component" value="Unassembled WGS sequence"/>
</dbReference>
<dbReference type="KEGG" id="mng:MNEG_5143"/>
<sequence length="266" mass="27097">MVSTTPKATTSVFMLPMQQQQQQQQQHVPHHPAHGQHAHPAAGQSAVIAPPPHDHLRRVSRAPLKRRSTGLGGRGLSRNYSGKSQSFSCIQDLQHNPWAGDSALALAKRRPAAHTPTQSPGAAGARGVPAAALALPAAASRQLLPSWSIDEDEECLLGGVACTVRLAPASSGGSAADDVGDEEDGCSGSMSDDDAEFDHGATQGPVLSSSSAIEQPGPEADGGAARGLAAELAAALMRARLSAAPPPLARGAWLAATALVSACAPP</sequence>
<evidence type="ECO:0000313" key="3">
    <source>
        <dbReference type="Proteomes" id="UP000054498"/>
    </source>
</evidence>
<name>A0A0D2NBF8_9CHLO</name>
<reference evidence="2 3" key="1">
    <citation type="journal article" date="2013" name="BMC Genomics">
        <title>Reconstruction of the lipid metabolism for the microalga Monoraphidium neglectum from its genome sequence reveals characteristics suitable for biofuel production.</title>
        <authorList>
            <person name="Bogen C."/>
            <person name="Al-Dilaimi A."/>
            <person name="Albersmeier A."/>
            <person name="Wichmann J."/>
            <person name="Grundmann M."/>
            <person name="Rupp O."/>
            <person name="Lauersen K.J."/>
            <person name="Blifernez-Klassen O."/>
            <person name="Kalinowski J."/>
            <person name="Goesmann A."/>
            <person name="Mussgnug J.H."/>
            <person name="Kruse O."/>
        </authorList>
    </citation>
    <scope>NUCLEOTIDE SEQUENCE [LARGE SCALE GENOMIC DNA]</scope>
    <source>
        <strain evidence="2 3">SAG 48.87</strain>
    </source>
</reference>
<dbReference type="AlphaFoldDB" id="A0A0D2NBF8"/>